<keyword evidence="3" id="KW-1185">Reference proteome</keyword>
<accession>A0A815C3Z5</accession>
<reference evidence="1" key="1">
    <citation type="submission" date="2021-02" db="EMBL/GenBank/DDBJ databases">
        <authorList>
            <person name="Nowell W R."/>
        </authorList>
    </citation>
    <scope>NUCLEOTIDE SEQUENCE</scope>
</reference>
<dbReference type="SUPFAM" id="SSF117839">
    <property type="entry name" value="WWE domain"/>
    <property type="match status" value="1"/>
</dbReference>
<dbReference type="InterPro" id="IPR037197">
    <property type="entry name" value="WWE_dom_sf"/>
</dbReference>
<evidence type="ECO:0000313" key="3">
    <source>
        <dbReference type="Proteomes" id="UP000663829"/>
    </source>
</evidence>
<evidence type="ECO:0000313" key="1">
    <source>
        <dbReference type="EMBL" id="CAF1281963.1"/>
    </source>
</evidence>
<name>A0A815C3Z5_9BILA</name>
<dbReference type="Gene3D" id="3.30.720.50">
    <property type="match status" value="1"/>
</dbReference>
<evidence type="ECO:0000313" key="2">
    <source>
        <dbReference type="EMBL" id="CAF4078033.1"/>
    </source>
</evidence>
<dbReference type="EMBL" id="CAJOBC010028304">
    <property type="protein sequence ID" value="CAF4078033.1"/>
    <property type="molecule type" value="Genomic_DNA"/>
</dbReference>
<dbReference type="Proteomes" id="UP000663829">
    <property type="component" value="Unassembled WGS sequence"/>
</dbReference>
<protein>
    <submittedName>
        <fullName evidence="1">Uncharacterized protein</fullName>
    </submittedName>
</protein>
<comment type="caution">
    <text evidence="1">The sequence shown here is derived from an EMBL/GenBank/DDBJ whole genome shotgun (WGS) entry which is preliminary data.</text>
</comment>
<dbReference type="AlphaFoldDB" id="A0A815C3Z5"/>
<organism evidence="1 3">
    <name type="scientific">Didymodactylos carnosus</name>
    <dbReference type="NCBI Taxonomy" id="1234261"/>
    <lineage>
        <taxon>Eukaryota</taxon>
        <taxon>Metazoa</taxon>
        <taxon>Spiralia</taxon>
        <taxon>Gnathifera</taxon>
        <taxon>Rotifera</taxon>
        <taxon>Eurotatoria</taxon>
        <taxon>Bdelloidea</taxon>
        <taxon>Philodinida</taxon>
        <taxon>Philodinidae</taxon>
        <taxon>Didymodactylos</taxon>
    </lineage>
</organism>
<sequence length="227" mass="26721">MYKIRKSGKPHVVFLTDILCKKYLDGGYEFEQTITTDTGKPNIKNEIIEHAYQEGKMKQIQIDNENIIDFEKYLQVNIKNPYKQKSIKRVTKIDNSQFNKAVMGILEGEKLNKLHKAKWIANELKKVKEKDEKEIGKCCIRLYTMKSFLYKLLNRVMREADYISSNGYLMFVSERDKIYGRTFGPFCLLLYRYLRDNRNNEIRTVCGGAIFEIIVTMKLELSTVEQI</sequence>
<dbReference type="Proteomes" id="UP000681722">
    <property type="component" value="Unassembled WGS sequence"/>
</dbReference>
<gene>
    <name evidence="1" type="ORF">GPM918_LOCUS27600</name>
    <name evidence="2" type="ORF">SRO942_LOCUS27949</name>
</gene>
<proteinExistence type="predicted"/>
<dbReference type="EMBL" id="CAJNOQ010011654">
    <property type="protein sequence ID" value="CAF1281963.1"/>
    <property type="molecule type" value="Genomic_DNA"/>
</dbReference>